<keyword evidence="4" id="KW-0472">Membrane</keyword>
<dbReference type="InterPro" id="IPR015943">
    <property type="entry name" value="WD40/YVTN_repeat-like_dom_sf"/>
</dbReference>
<dbReference type="STRING" id="118168.MC7420_1440"/>
<accession>B4VRA6</accession>
<feature type="repeat" description="WD" evidence="3">
    <location>
        <begin position="363"/>
        <end position="404"/>
    </location>
</feature>
<dbReference type="PROSITE" id="PS50082">
    <property type="entry name" value="WD_REPEATS_2"/>
    <property type="match status" value="6"/>
</dbReference>
<evidence type="ECO:0000259" key="5">
    <source>
        <dbReference type="PROSITE" id="PS50076"/>
    </source>
</evidence>
<dbReference type="CDD" id="cd00200">
    <property type="entry name" value="WD40"/>
    <property type="match status" value="1"/>
</dbReference>
<dbReference type="PROSITE" id="PS50294">
    <property type="entry name" value="WD_REPEATS_REGION"/>
    <property type="match status" value="5"/>
</dbReference>
<feature type="repeat" description="WD" evidence="3">
    <location>
        <begin position="231"/>
        <end position="272"/>
    </location>
</feature>
<dbReference type="InterPro" id="IPR001680">
    <property type="entry name" value="WD40_rpt"/>
</dbReference>
<reference evidence="6 7" key="1">
    <citation type="submission" date="2008-07" db="EMBL/GenBank/DDBJ databases">
        <authorList>
            <person name="Tandeau de Marsac N."/>
            <person name="Ferriera S."/>
            <person name="Johnson J."/>
            <person name="Kravitz S."/>
            <person name="Beeson K."/>
            <person name="Sutton G."/>
            <person name="Rogers Y.-H."/>
            <person name="Friedman R."/>
            <person name="Frazier M."/>
            <person name="Venter J.C."/>
        </authorList>
    </citation>
    <scope>NUCLEOTIDE SEQUENCE [LARGE SCALE GENOMIC DNA]</scope>
    <source>
        <strain evidence="6 7">PCC 7420</strain>
    </source>
</reference>
<dbReference type="OrthoDB" id="422888at2"/>
<dbReference type="PRINTS" id="PR00320">
    <property type="entry name" value="GPROTEINBRPT"/>
</dbReference>
<keyword evidence="2" id="KW-0677">Repeat</keyword>
<feature type="repeat" description="WD" evidence="3">
    <location>
        <begin position="494"/>
        <end position="515"/>
    </location>
</feature>
<feature type="repeat" description="WD" evidence="3">
    <location>
        <begin position="273"/>
        <end position="314"/>
    </location>
</feature>
<keyword evidence="1 3" id="KW-0853">WD repeat</keyword>
<evidence type="ECO:0000313" key="7">
    <source>
        <dbReference type="Proteomes" id="UP000003835"/>
    </source>
</evidence>
<sequence>MKDSVVFMASGATAGAGVSATIGTMGLVGGFGGVAIGMTPVTAAGAVAGAATYGAFKAIEEGDAKAFGAIGMGAVGGAYISSTIGGMGLAGSFGAVGIGMGTMAMAGGVVGLGVYGLYKACKPEPGQRMAGAIDAFGRMETKVLEMDAYTQALLELDPVFAEDIWKQKFADLEIEEELEALKVKQQQKDKSTANYQSDNQVYSNFEKPENQTKTITIESQPSQTWKCINILKGHLAKVTAIAISSDGQTLASGSEDKTVSLWDLKTGKHDFTFFGQAKEVFAVAISPQGKMLVAGGFDNKISSWQVDSKALLRPFFYPNYTYSHFGFISCLTFSPDQKILASASGDKTIRLWGRYTGDLKRTLNGHSDTVWSVAISPDCQTLVSGSADKTIRVWSLSSYKQPQIITGHSNWVTSVAISPDGKRLASGSADGTVKLWNLNTGELLKTLDKQLKGIVSVAINPNGQLLASADRNAVHLWNLHTGQLLGTLAGCSPVVFSPDGQILVSGGKAGTIKIWRNQFGVKTTPFESGLSGEWWEILGVEIDADINRVKLAYRQLARQYHPDINSSATAIAKMQAINQAYEAFLQKLSQGLN</sequence>
<dbReference type="PRINTS" id="PR00625">
    <property type="entry name" value="JDOMAIN"/>
</dbReference>
<dbReference type="InterPro" id="IPR001623">
    <property type="entry name" value="DnaJ_domain"/>
</dbReference>
<name>B4VRA6_9CYAN</name>
<feature type="domain" description="J" evidence="5">
    <location>
        <begin position="533"/>
        <end position="589"/>
    </location>
</feature>
<evidence type="ECO:0000313" key="6">
    <source>
        <dbReference type="EMBL" id="EDX75522.1"/>
    </source>
</evidence>
<protein>
    <submittedName>
        <fullName evidence="6">DnaJ domain protein</fullName>
    </submittedName>
</protein>
<keyword evidence="4" id="KW-0812">Transmembrane</keyword>
<dbReference type="PROSITE" id="PS50076">
    <property type="entry name" value="DNAJ_2"/>
    <property type="match status" value="1"/>
</dbReference>
<dbReference type="PROSITE" id="PS00678">
    <property type="entry name" value="WD_REPEATS_1"/>
    <property type="match status" value="2"/>
</dbReference>
<keyword evidence="7" id="KW-1185">Reference proteome</keyword>
<evidence type="ECO:0000256" key="4">
    <source>
        <dbReference type="SAM" id="Phobius"/>
    </source>
</evidence>
<feature type="repeat" description="WD" evidence="3">
    <location>
        <begin position="321"/>
        <end position="362"/>
    </location>
</feature>
<dbReference type="InterPro" id="IPR036869">
    <property type="entry name" value="J_dom_sf"/>
</dbReference>
<dbReference type="InterPro" id="IPR036322">
    <property type="entry name" value="WD40_repeat_dom_sf"/>
</dbReference>
<dbReference type="PANTHER" id="PTHR19846">
    <property type="entry name" value="WD40 REPEAT PROTEIN"/>
    <property type="match status" value="1"/>
</dbReference>
<dbReference type="Pfam" id="PF00226">
    <property type="entry name" value="DnaJ"/>
    <property type="match status" value="1"/>
</dbReference>
<evidence type="ECO:0000256" key="3">
    <source>
        <dbReference type="PROSITE-ProRule" id="PRU00221"/>
    </source>
</evidence>
<dbReference type="InterPro" id="IPR020472">
    <property type="entry name" value="WD40_PAC1"/>
</dbReference>
<feature type="transmembrane region" description="Helical" evidence="4">
    <location>
        <begin position="30"/>
        <end position="54"/>
    </location>
</feature>
<feature type="repeat" description="WD" evidence="3">
    <location>
        <begin position="405"/>
        <end position="446"/>
    </location>
</feature>
<gene>
    <name evidence="6" type="ORF">MC7420_1440</name>
</gene>
<dbReference type="GO" id="GO:0030621">
    <property type="term" value="F:U4 snRNA binding"/>
    <property type="evidence" value="ECO:0007669"/>
    <property type="project" value="TreeGrafter"/>
</dbReference>
<dbReference type="SMART" id="SM00271">
    <property type="entry name" value="DnaJ"/>
    <property type="match status" value="1"/>
</dbReference>
<dbReference type="Pfam" id="PF00400">
    <property type="entry name" value="WD40"/>
    <property type="match status" value="7"/>
</dbReference>
<dbReference type="AlphaFoldDB" id="B4VRA6"/>
<dbReference type="InterPro" id="IPR019775">
    <property type="entry name" value="WD40_repeat_CS"/>
</dbReference>
<organism evidence="6 7">
    <name type="scientific">Coleofasciculus chthonoplastes PCC 7420</name>
    <dbReference type="NCBI Taxonomy" id="118168"/>
    <lineage>
        <taxon>Bacteria</taxon>
        <taxon>Bacillati</taxon>
        <taxon>Cyanobacteriota</taxon>
        <taxon>Cyanophyceae</taxon>
        <taxon>Coleofasciculales</taxon>
        <taxon>Coleofasciculaceae</taxon>
        <taxon>Coleofasciculus</taxon>
    </lineage>
</organism>
<dbReference type="PANTHER" id="PTHR19846:SF0">
    <property type="entry name" value="PRE-MRNA PROCESSING FACTOR 4"/>
    <property type="match status" value="1"/>
</dbReference>
<dbReference type="HOGENOM" id="CLU_000288_57_33_3"/>
<dbReference type="SUPFAM" id="SSF46565">
    <property type="entry name" value="Chaperone J-domain"/>
    <property type="match status" value="1"/>
</dbReference>
<evidence type="ECO:0000256" key="2">
    <source>
        <dbReference type="ARBA" id="ARBA00022737"/>
    </source>
</evidence>
<proteinExistence type="predicted"/>
<keyword evidence="4" id="KW-1133">Transmembrane helix</keyword>
<dbReference type="SMART" id="SM00320">
    <property type="entry name" value="WD40"/>
    <property type="match status" value="7"/>
</dbReference>
<dbReference type="GO" id="GO:0000398">
    <property type="term" value="P:mRNA splicing, via spliceosome"/>
    <property type="evidence" value="ECO:0007669"/>
    <property type="project" value="TreeGrafter"/>
</dbReference>
<dbReference type="Proteomes" id="UP000003835">
    <property type="component" value="Unassembled WGS sequence"/>
</dbReference>
<feature type="transmembrane region" description="Helical" evidence="4">
    <location>
        <begin position="93"/>
        <end position="118"/>
    </location>
</feature>
<dbReference type="Gene3D" id="1.10.287.110">
    <property type="entry name" value="DnaJ domain"/>
    <property type="match status" value="1"/>
</dbReference>
<dbReference type="GO" id="GO:0017070">
    <property type="term" value="F:U6 snRNA binding"/>
    <property type="evidence" value="ECO:0007669"/>
    <property type="project" value="TreeGrafter"/>
</dbReference>
<dbReference type="eggNOG" id="COG2319">
    <property type="taxonomic scope" value="Bacteria"/>
</dbReference>
<dbReference type="CDD" id="cd06257">
    <property type="entry name" value="DnaJ"/>
    <property type="match status" value="1"/>
</dbReference>
<dbReference type="RefSeq" id="WP_006101229.1">
    <property type="nucleotide sequence ID" value="NZ_DS989849.1"/>
</dbReference>
<feature type="transmembrane region" description="Helical" evidence="4">
    <location>
        <begin position="66"/>
        <end position="87"/>
    </location>
</feature>
<evidence type="ECO:0000256" key="1">
    <source>
        <dbReference type="ARBA" id="ARBA00022574"/>
    </source>
</evidence>
<dbReference type="SUPFAM" id="SSF50978">
    <property type="entry name" value="WD40 repeat-like"/>
    <property type="match status" value="1"/>
</dbReference>
<dbReference type="Gene3D" id="2.130.10.10">
    <property type="entry name" value="YVTN repeat-like/Quinoprotein amine dehydrogenase"/>
    <property type="match status" value="2"/>
</dbReference>
<dbReference type="EMBL" id="DS989849">
    <property type="protein sequence ID" value="EDX75522.1"/>
    <property type="molecule type" value="Genomic_DNA"/>
</dbReference>